<protein>
    <submittedName>
        <fullName evidence="2">Uncharacterized protein</fullName>
    </submittedName>
</protein>
<dbReference type="AlphaFoldDB" id="A0A6C0D5E2"/>
<keyword evidence="1" id="KW-0472">Membrane</keyword>
<organism evidence="2">
    <name type="scientific">viral metagenome</name>
    <dbReference type="NCBI Taxonomy" id="1070528"/>
    <lineage>
        <taxon>unclassified sequences</taxon>
        <taxon>metagenomes</taxon>
        <taxon>organismal metagenomes</taxon>
    </lineage>
</organism>
<evidence type="ECO:0000256" key="1">
    <source>
        <dbReference type="SAM" id="Phobius"/>
    </source>
</evidence>
<feature type="transmembrane region" description="Helical" evidence="1">
    <location>
        <begin position="61"/>
        <end position="77"/>
    </location>
</feature>
<reference evidence="2" key="1">
    <citation type="journal article" date="2020" name="Nature">
        <title>Giant virus diversity and host interactions through global metagenomics.</title>
        <authorList>
            <person name="Schulz F."/>
            <person name="Roux S."/>
            <person name="Paez-Espino D."/>
            <person name="Jungbluth S."/>
            <person name="Walsh D.A."/>
            <person name="Denef V.J."/>
            <person name="McMahon K.D."/>
            <person name="Konstantinidis K.T."/>
            <person name="Eloe-Fadrosh E.A."/>
            <person name="Kyrpides N.C."/>
            <person name="Woyke T."/>
        </authorList>
    </citation>
    <scope>NUCLEOTIDE SEQUENCE</scope>
    <source>
        <strain evidence="2">GVMAG-M-3300023174-124</strain>
    </source>
</reference>
<keyword evidence="1" id="KW-1133">Transmembrane helix</keyword>
<keyword evidence="1" id="KW-0812">Transmembrane</keyword>
<sequence length="116" mass="13378">MISQIREVLNNQDNMQKINVVLVLLIEIYRVLMGALLVSFVPQNCGGNICSPTENLYNGNDLYKLVVIIVVVLMMLLSKQKKPFNFLLLYLGVFHHMVCIYKIIYAKNSYVYVFSK</sequence>
<feature type="transmembrane region" description="Helical" evidence="1">
    <location>
        <begin position="84"/>
        <end position="104"/>
    </location>
</feature>
<feature type="transmembrane region" description="Helical" evidence="1">
    <location>
        <begin position="20"/>
        <end position="41"/>
    </location>
</feature>
<dbReference type="EMBL" id="MN739538">
    <property type="protein sequence ID" value="QHT11771.1"/>
    <property type="molecule type" value="Genomic_DNA"/>
</dbReference>
<proteinExistence type="predicted"/>
<evidence type="ECO:0000313" key="2">
    <source>
        <dbReference type="EMBL" id="QHT11771.1"/>
    </source>
</evidence>
<name>A0A6C0D5E2_9ZZZZ</name>
<accession>A0A6C0D5E2</accession>